<reference evidence="6" key="1">
    <citation type="journal article" date="2019" name="BMC Genomics">
        <title>A new reference genome for Sorghum bicolor reveals high levels of sequence similarity between sweet and grain genotypes: implications for the genetics of sugar metabolism.</title>
        <authorList>
            <person name="Cooper E.A."/>
            <person name="Brenton Z.W."/>
            <person name="Flinn B.S."/>
            <person name="Jenkins J."/>
            <person name="Shu S."/>
            <person name="Flowers D."/>
            <person name="Luo F."/>
            <person name="Wang Y."/>
            <person name="Xia P."/>
            <person name="Barry K."/>
            <person name="Daum C."/>
            <person name="Lipzen A."/>
            <person name="Yoshinaga Y."/>
            <person name="Schmutz J."/>
            <person name="Saski C."/>
            <person name="Vermerris W."/>
            <person name="Kresovich S."/>
        </authorList>
    </citation>
    <scope>NUCLEOTIDE SEQUENCE</scope>
</reference>
<feature type="region of interest" description="Disordered" evidence="5">
    <location>
        <begin position="546"/>
        <end position="572"/>
    </location>
</feature>
<dbReference type="Pfam" id="PF13812">
    <property type="entry name" value="PPR_3"/>
    <property type="match status" value="1"/>
</dbReference>
<dbReference type="GO" id="GO:0003729">
    <property type="term" value="F:mRNA binding"/>
    <property type="evidence" value="ECO:0007669"/>
    <property type="project" value="UniProtKB-ARBA"/>
</dbReference>
<dbReference type="InterPro" id="IPR002885">
    <property type="entry name" value="PPR_rpt"/>
</dbReference>
<proteinExistence type="inferred from homology"/>
<dbReference type="PANTHER" id="PTHR45717:SF20">
    <property type="entry name" value="OS07G0598500 PROTEIN"/>
    <property type="match status" value="1"/>
</dbReference>
<dbReference type="InterPro" id="IPR011990">
    <property type="entry name" value="TPR-like_helical_dom_sf"/>
</dbReference>
<dbReference type="Proteomes" id="UP000807115">
    <property type="component" value="Chromosome 10"/>
</dbReference>
<feature type="compositionally biased region" description="Basic and acidic residues" evidence="5">
    <location>
        <begin position="551"/>
        <end position="572"/>
    </location>
</feature>
<evidence type="ECO:0000256" key="5">
    <source>
        <dbReference type="SAM" id="MobiDB-lite"/>
    </source>
</evidence>
<evidence type="ECO:0000313" key="7">
    <source>
        <dbReference type="Proteomes" id="UP000807115"/>
    </source>
</evidence>
<dbReference type="Pfam" id="PF01535">
    <property type="entry name" value="PPR"/>
    <property type="match status" value="1"/>
</dbReference>
<dbReference type="FunFam" id="1.25.40.10:FF:000589">
    <property type="entry name" value="Pentatricopeptide repeat-containing protein"/>
    <property type="match status" value="1"/>
</dbReference>
<evidence type="ECO:0000313" key="6">
    <source>
        <dbReference type="EMBL" id="KAG0516002.1"/>
    </source>
</evidence>
<protein>
    <recommendedName>
        <fullName evidence="8">Pentacotripeptide-repeat region of PRORP domain-containing protein</fullName>
    </recommendedName>
</protein>
<dbReference type="AlphaFoldDB" id="A0A921Q651"/>
<feature type="region of interest" description="Disordered" evidence="5">
    <location>
        <begin position="93"/>
        <end position="120"/>
    </location>
</feature>
<dbReference type="Gene3D" id="1.25.40.10">
    <property type="entry name" value="Tetratricopeptide repeat domain"/>
    <property type="match status" value="2"/>
</dbReference>
<organism evidence="6 7">
    <name type="scientific">Sorghum bicolor</name>
    <name type="common">Sorghum</name>
    <name type="synonym">Sorghum vulgare</name>
    <dbReference type="NCBI Taxonomy" id="4558"/>
    <lineage>
        <taxon>Eukaryota</taxon>
        <taxon>Viridiplantae</taxon>
        <taxon>Streptophyta</taxon>
        <taxon>Embryophyta</taxon>
        <taxon>Tracheophyta</taxon>
        <taxon>Spermatophyta</taxon>
        <taxon>Magnoliopsida</taxon>
        <taxon>Liliopsida</taxon>
        <taxon>Poales</taxon>
        <taxon>Poaceae</taxon>
        <taxon>PACMAD clade</taxon>
        <taxon>Panicoideae</taxon>
        <taxon>Andropogonodae</taxon>
        <taxon>Andropogoneae</taxon>
        <taxon>Sorghinae</taxon>
        <taxon>Sorghum</taxon>
    </lineage>
</organism>
<evidence type="ECO:0000256" key="4">
    <source>
        <dbReference type="PROSITE-ProRule" id="PRU00708"/>
    </source>
</evidence>
<comment type="caution">
    <text evidence="6">The sequence shown here is derived from an EMBL/GenBank/DDBJ whole genome shotgun (WGS) entry which is preliminary data.</text>
</comment>
<keyword evidence="3" id="KW-0809">Transit peptide</keyword>
<dbReference type="SUPFAM" id="SSF48452">
    <property type="entry name" value="TPR-like"/>
    <property type="match status" value="1"/>
</dbReference>
<accession>A0A921Q651</accession>
<evidence type="ECO:0000256" key="1">
    <source>
        <dbReference type="ARBA" id="ARBA00007626"/>
    </source>
</evidence>
<dbReference type="EMBL" id="CM027689">
    <property type="protein sequence ID" value="KAG0516002.1"/>
    <property type="molecule type" value="Genomic_DNA"/>
</dbReference>
<dbReference type="PANTHER" id="PTHR45717">
    <property type="entry name" value="OS12G0527900 PROTEIN"/>
    <property type="match status" value="1"/>
</dbReference>
<dbReference type="PROSITE" id="PS51375">
    <property type="entry name" value="PPR"/>
    <property type="match status" value="1"/>
</dbReference>
<comment type="similarity">
    <text evidence="1">Belongs to the PPR family. P subfamily.</text>
</comment>
<sequence>MPVSMLYRGFKERGPTRIGPKTEIARAQIPYKRGPNPQGLRHTYAKCKSVPADAEPPRRHPHPPRTPFAMASSSLFAAARRLLSIGRRGGLLPVPPSRAVASSSRSNRAEEGTPPARPPTLWSTLCPLGKPGTLLVPEIELWAARSGKRLRPCELHFVVKDLRRRHRHRQALEVSEWMNLKGHVKFLPKDHAVHLDLIGHIHGVGAAETYFNNLSDKDKTEKPYGALLYCYTRECLVDKALAHFQKMKELGFVFTPLPYSNLMILYANVEQHERVPSVMAEMKSNGIVPNNFSYNICINAYGTRADFSGLENTLEEMEFASQVVVDWRTYADVASHYIKGDLREKAYSALQKAEAKMDEKDSFAYSHLISLYGHLGDKSEIKRLWVLQMLKCKGCINKGYKYMLTVLVKLDEIAEAEDLLKKWESSKNEFDFKVPNILLKGYCQWGLLDKAEALLDGFLRKGKKPSATSWAIVASAYAEKGDVPRAYELTKRALSMCVPDSGWIPEPSMIEVILKYLGDEGEVKDVEAFIDLLKVVVPMNSDMTEALSRARSREEKKKAEETTEAPREDSTA</sequence>
<feature type="repeat" description="PPR" evidence="4">
    <location>
        <begin position="431"/>
        <end position="465"/>
    </location>
</feature>
<dbReference type="NCBIfam" id="TIGR00756">
    <property type="entry name" value="PPR"/>
    <property type="match status" value="2"/>
</dbReference>
<name>A0A921Q651_SORBI</name>
<evidence type="ECO:0000256" key="3">
    <source>
        <dbReference type="ARBA" id="ARBA00022946"/>
    </source>
</evidence>
<evidence type="ECO:0008006" key="8">
    <source>
        <dbReference type="Google" id="ProtNLM"/>
    </source>
</evidence>
<gene>
    <name evidence="6" type="ORF">BDA96_10G326100</name>
</gene>
<reference evidence="6" key="2">
    <citation type="submission" date="2020-10" db="EMBL/GenBank/DDBJ databases">
        <authorList>
            <person name="Cooper E.A."/>
            <person name="Brenton Z.W."/>
            <person name="Flinn B.S."/>
            <person name="Jenkins J."/>
            <person name="Shu S."/>
            <person name="Flowers D."/>
            <person name="Luo F."/>
            <person name="Wang Y."/>
            <person name="Xia P."/>
            <person name="Barry K."/>
            <person name="Daum C."/>
            <person name="Lipzen A."/>
            <person name="Yoshinaga Y."/>
            <person name="Schmutz J."/>
            <person name="Saski C."/>
            <person name="Vermerris W."/>
            <person name="Kresovich S."/>
        </authorList>
    </citation>
    <scope>NUCLEOTIDE SEQUENCE</scope>
</reference>
<evidence type="ECO:0000256" key="2">
    <source>
        <dbReference type="ARBA" id="ARBA00022737"/>
    </source>
</evidence>
<feature type="compositionally biased region" description="Low complexity" evidence="5">
    <location>
        <begin position="93"/>
        <end position="106"/>
    </location>
</feature>
<keyword evidence="2" id="KW-0677">Repeat</keyword>